<dbReference type="InterPro" id="IPR003500">
    <property type="entry name" value="RpiB_LacA_LacB"/>
</dbReference>
<keyword evidence="2 3" id="KW-0413">Isomerase</keyword>
<dbReference type="SUPFAM" id="SSF89623">
    <property type="entry name" value="Ribose/Galactose isomerase RpiB/AlsB"/>
    <property type="match status" value="1"/>
</dbReference>
<proteinExistence type="inferred from homology"/>
<accession>A0ABU5G6G9</accession>
<evidence type="ECO:0000256" key="1">
    <source>
        <dbReference type="ARBA" id="ARBA00008754"/>
    </source>
</evidence>
<comment type="caution">
    <text evidence="3">The sequence shown here is derived from an EMBL/GenBank/DDBJ whole genome shotgun (WGS) entry which is preliminary data.</text>
</comment>
<dbReference type="GO" id="GO:0004751">
    <property type="term" value="F:ribose-5-phosphate isomerase activity"/>
    <property type="evidence" value="ECO:0007669"/>
    <property type="project" value="UniProtKB-EC"/>
</dbReference>
<comment type="similarity">
    <text evidence="1">Belongs to the LacAB/RpiB family.</text>
</comment>
<dbReference type="PIRSF" id="PIRSF005384">
    <property type="entry name" value="RpiB_LacA_B"/>
    <property type="match status" value="1"/>
</dbReference>
<sequence length="155" mass="16611">MGYRVVVLGDSAGWPYKDIIKADLEADDRIDEVIDIGLGEGADPVLYPNLATKGAEMIARGEADRGVFICGTGMGVAMAANKVKGIRASTAHDSFSVERLVLSNNAQVLCLGQRVVGVELARRLAKEFFNYEFDPASHSKANVDAICAYDGSLEE</sequence>
<name>A0ABU5G6G9_9ACTO</name>
<dbReference type="Gene3D" id="3.40.1400.10">
    <property type="entry name" value="Sugar-phosphate isomerase, RpiB/LacA/LacB"/>
    <property type="match status" value="1"/>
</dbReference>
<dbReference type="NCBIfam" id="TIGR02133">
    <property type="entry name" value="RPI_actino"/>
    <property type="match status" value="1"/>
</dbReference>
<keyword evidence="4" id="KW-1185">Reference proteome</keyword>
<dbReference type="InterPro" id="IPR051812">
    <property type="entry name" value="SPI_LacAB/RpiB"/>
</dbReference>
<dbReference type="EC" id="5.3.1.6" evidence="3"/>
<reference evidence="3 4" key="1">
    <citation type="submission" date="2023-10" db="EMBL/GenBank/DDBJ databases">
        <title>Whole Genome based description of the genera Actinobaculum and Actinotignum reveals a complex phylogenetic relationship within the species included in the genus Actinotignum.</title>
        <authorList>
            <person name="Jensen C.S."/>
            <person name="Dargis R."/>
            <person name="Kemp M."/>
            <person name="Christensen J.J."/>
        </authorList>
    </citation>
    <scope>NUCLEOTIDE SEQUENCE [LARGE SCALE GENOMIC DNA]</scope>
    <source>
        <strain evidence="3 4">SLA_B974</strain>
    </source>
</reference>
<dbReference type="InterPro" id="IPR036569">
    <property type="entry name" value="RpiB_LacA_LacB_sf"/>
</dbReference>
<evidence type="ECO:0000313" key="3">
    <source>
        <dbReference type="EMBL" id="MDY5132782.1"/>
    </source>
</evidence>
<protein>
    <submittedName>
        <fullName evidence="3">Ribose-5-phosphate isomerase</fullName>
        <ecNumber evidence="3">5.3.1.6</ecNumber>
    </submittedName>
</protein>
<organism evidence="3 4">
    <name type="scientific">Actinotignum urinale</name>
    <dbReference type="NCBI Taxonomy" id="190146"/>
    <lineage>
        <taxon>Bacteria</taxon>
        <taxon>Bacillati</taxon>
        <taxon>Actinomycetota</taxon>
        <taxon>Actinomycetes</taxon>
        <taxon>Actinomycetales</taxon>
        <taxon>Actinomycetaceae</taxon>
        <taxon>Actinotignum</taxon>
    </lineage>
</organism>
<gene>
    <name evidence="3" type="ORF">R6G86_03345</name>
</gene>
<evidence type="ECO:0000313" key="4">
    <source>
        <dbReference type="Proteomes" id="UP001275049"/>
    </source>
</evidence>
<dbReference type="NCBIfam" id="TIGR00689">
    <property type="entry name" value="rpiB_lacA_lacB"/>
    <property type="match status" value="1"/>
</dbReference>
<dbReference type="InterPro" id="IPR011860">
    <property type="entry name" value="Rib-5-P_Isoase_Actino"/>
</dbReference>
<evidence type="ECO:0000256" key="2">
    <source>
        <dbReference type="ARBA" id="ARBA00023235"/>
    </source>
</evidence>
<dbReference type="PANTHER" id="PTHR43732:SF1">
    <property type="entry name" value="RIBOSE 5-PHOSPHATE ISOMERASE"/>
    <property type="match status" value="1"/>
</dbReference>
<dbReference type="Pfam" id="PF02502">
    <property type="entry name" value="LacAB_rpiB"/>
    <property type="match status" value="1"/>
</dbReference>
<dbReference type="RefSeq" id="WP_022866929.1">
    <property type="nucleotide sequence ID" value="NZ_JAWNFT010000001.1"/>
</dbReference>
<dbReference type="EMBL" id="JAWNGA010000004">
    <property type="protein sequence ID" value="MDY5132782.1"/>
    <property type="molecule type" value="Genomic_DNA"/>
</dbReference>
<dbReference type="Proteomes" id="UP001275049">
    <property type="component" value="Unassembled WGS sequence"/>
</dbReference>
<dbReference type="PANTHER" id="PTHR43732">
    <property type="entry name" value="RIBOSE 5-PHOSPHATE ISOMERASE-RELATED"/>
    <property type="match status" value="1"/>
</dbReference>